<reference evidence="3 4" key="1">
    <citation type="journal article" date="2018" name="Sci. Rep.">
        <title>Comparative genomics provides insights into the lifestyle and reveals functional heterogeneity of dark septate endophytic fungi.</title>
        <authorList>
            <person name="Knapp D.G."/>
            <person name="Nemeth J.B."/>
            <person name="Barry K."/>
            <person name="Hainaut M."/>
            <person name="Henrissat B."/>
            <person name="Johnson J."/>
            <person name="Kuo A."/>
            <person name="Lim J.H.P."/>
            <person name="Lipzen A."/>
            <person name="Nolan M."/>
            <person name="Ohm R.A."/>
            <person name="Tamas L."/>
            <person name="Grigoriev I.V."/>
            <person name="Spatafora J.W."/>
            <person name="Nagy L.G."/>
            <person name="Kovacs G.M."/>
        </authorList>
    </citation>
    <scope>NUCLEOTIDE SEQUENCE [LARGE SCALE GENOMIC DNA]</scope>
    <source>
        <strain evidence="3 4">DSE2036</strain>
    </source>
</reference>
<feature type="chain" id="PRO_5015933359" description="Secreted protein" evidence="2">
    <location>
        <begin position="20"/>
        <end position="105"/>
    </location>
</feature>
<dbReference type="AlphaFoldDB" id="A0A2V1CXJ1"/>
<gene>
    <name evidence="3" type="ORF">DM02DRAFT_547740</name>
</gene>
<proteinExistence type="predicted"/>
<evidence type="ECO:0000313" key="3">
    <source>
        <dbReference type="EMBL" id="PVH90457.1"/>
    </source>
</evidence>
<feature type="signal peptide" evidence="2">
    <location>
        <begin position="1"/>
        <end position="19"/>
    </location>
</feature>
<evidence type="ECO:0000256" key="2">
    <source>
        <dbReference type="SAM" id="SignalP"/>
    </source>
</evidence>
<dbReference type="EMBL" id="KZ806296">
    <property type="protein sequence ID" value="PVH90457.1"/>
    <property type="molecule type" value="Genomic_DNA"/>
</dbReference>
<organism evidence="3 4">
    <name type="scientific">Periconia macrospinosa</name>
    <dbReference type="NCBI Taxonomy" id="97972"/>
    <lineage>
        <taxon>Eukaryota</taxon>
        <taxon>Fungi</taxon>
        <taxon>Dikarya</taxon>
        <taxon>Ascomycota</taxon>
        <taxon>Pezizomycotina</taxon>
        <taxon>Dothideomycetes</taxon>
        <taxon>Pleosporomycetidae</taxon>
        <taxon>Pleosporales</taxon>
        <taxon>Massarineae</taxon>
        <taxon>Periconiaceae</taxon>
        <taxon>Periconia</taxon>
    </lineage>
</organism>
<evidence type="ECO:0000313" key="4">
    <source>
        <dbReference type="Proteomes" id="UP000244855"/>
    </source>
</evidence>
<keyword evidence="2" id="KW-0732">Signal</keyword>
<evidence type="ECO:0008006" key="5">
    <source>
        <dbReference type="Google" id="ProtNLM"/>
    </source>
</evidence>
<sequence length="105" mass="11396">MSTCLSLVWSLSISFVTTPTVCLLSHSRDGVSFNLNDSPSNNRNHSFISEPARDKESNSASVVDLVTVRWTVAFQSMAMPNRVNTYPCELRRVSGSSANAASDAP</sequence>
<accession>A0A2V1CXJ1</accession>
<feature type="compositionally biased region" description="Polar residues" evidence="1">
    <location>
        <begin position="34"/>
        <end position="47"/>
    </location>
</feature>
<name>A0A2V1CXJ1_9PLEO</name>
<keyword evidence="4" id="KW-1185">Reference proteome</keyword>
<feature type="region of interest" description="Disordered" evidence="1">
    <location>
        <begin position="34"/>
        <end position="58"/>
    </location>
</feature>
<dbReference type="Proteomes" id="UP000244855">
    <property type="component" value="Unassembled WGS sequence"/>
</dbReference>
<evidence type="ECO:0000256" key="1">
    <source>
        <dbReference type="SAM" id="MobiDB-lite"/>
    </source>
</evidence>
<protein>
    <recommendedName>
        <fullName evidence="5">Secreted protein</fullName>
    </recommendedName>
</protein>